<organism evidence="1 2">
    <name type="scientific">Magallana gigas</name>
    <name type="common">Pacific oyster</name>
    <name type="synonym">Crassostrea gigas</name>
    <dbReference type="NCBI Taxonomy" id="29159"/>
    <lineage>
        <taxon>Eukaryota</taxon>
        <taxon>Metazoa</taxon>
        <taxon>Spiralia</taxon>
        <taxon>Lophotrochozoa</taxon>
        <taxon>Mollusca</taxon>
        <taxon>Bivalvia</taxon>
        <taxon>Autobranchia</taxon>
        <taxon>Pteriomorphia</taxon>
        <taxon>Ostreida</taxon>
        <taxon>Ostreoidea</taxon>
        <taxon>Ostreidae</taxon>
        <taxon>Magallana</taxon>
    </lineage>
</organism>
<evidence type="ECO:0000313" key="1">
    <source>
        <dbReference type="EnsemblMetazoa" id="G2537.1:cds"/>
    </source>
</evidence>
<dbReference type="Proteomes" id="UP000005408">
    <property type="component" value="Unassembled WGS sequence"/>
</dbReference>
<dbReference type="OMA" id="AVEMAYI"/>
<keyword evidence="2" id="KW-1185">Reference proteome</keyword>
<dbReference type="EnsemblMetazoa" id="G2537.1">
    <property type="protein sequence ID" value="G2537.1:cds"/>
    <property type="gene ID" value="G2537"/>
</dbReference>
<protein>
    <submittedName>
        <fullName evidence="1">Uncharacterized protein</fullName>
    </submittedName>
</protein>
<name>A0A8W8KWV9_MAGGI</name>
<evidence type="ECO:0000313" key="2">
    <source>
        <dbReference type="Proteomes" id="UP000005408"/>
    </source>
</evidence>
<dbReference type="OrthoDB" id="10467843at2759"/>
<sequence length="231" mass="27203">MEEAFCIFIILLACTIFIVLVHQNRYVSSISDALTESIQHTETCTDQSCDQYAFVLRQNGFKSLDLQPRCVFLERSGIPIHKHLIKHFIFDYWELHCNEAGINIPKTTRNKWKDIYYTESTTQKSNWLQYGSRYGRETVQVVHLTTILARTGLFSVSGLLVVCQEEYDIDKVVVTDRHSALWGLVTWEGNRRFVPRNIDNWAIRYIKEVFRKHVHNSIKRKIHTKQLHFLL</sequence>
<proteinExistence type="predicted"/>
<accession>A0A8W8KWV9</accession>
<dbReference type="AlphaFoldDB" id="A0A8W8KWV9"/>
<reference evidence="1" key="1">
    <citation type="submission" date="2022-08" db="UniProtKB">
        <authorList>
            <consortium name="EnsemblMetazoa"/>
        </authorList>
    </citation>
    <scope>IDENTIFICATION</scope>
    <source>
        <strain evidence="1">05x7-T-G4-1.051#20</strain>
    </source>
</reference>